<dbReference type="AlphaFoldDB" id="A0A5B7HR25"/>
<protein>
    <submittedName>
        <fullName evidence="2">Uncharacterized protein</fullName>
    </submittedName>
</protein>
<organism evidence="2 3">
    <name type="scientific">Portunus trituberculatus</name>
    <name type="common">Swimming crab</name>
    <name type="synonym">Neptunus trituberculatus</name>
    <dbReference type="NCBI Taxonomy" id="210409"/>
    <lineage>
        <taxon>Eukaryota</taxon>
        <taxon>Metazoa</taxon>
        <taxon>Ecdysozoa</taxon>
        <taxon>Arthropoda</taxon>
        <taxon>Crustacea</taxon>
        <taxon>Multicrustacea</taxon>
        <taxon>Malacostraca</taxon>
        <taxon>Eumalacostraca</taxon>
        <taxon>Eucarida</taxon>
        <taxon>Decapoda</taxon>
        <taxon>Pleocyemata</taxon>
        <taxon>Brachyura</taxon>
        <taxon>Eubrachyura</taxon>
        <taxon>Portunoidea</taxon>
        <taxon>Portunidae</taxon>
        <taxon>Portuninae</taxon>
        <taxon>Portunus</taxon>
    </lineage>
</organism>
<evidence type="ECO:0000256" key="1">
    <source>
        <dbReference type="SAM" id="Phobius"/>
    </source>
</evidence>
<evidence type="ECO:0000313" key="3">
    <source>
        <dbReference type="Proteomes" id="UP000324222"/>
    </source>
</evidence>
<evidence type="ECO:0000313" key="2">
    <source>
        <dbReference type="EMBL" id="MPC71667.1"/>
    </source>
</evidence>
<reference evidence="2 3" key="1">
    <citation type="submission" date="2019-05" db="EMBL/GenBank/DDBJ databases">
        <title>Another draft genome of Portunus trituberculatus and its Hox gene families provides insights of decapod evolution.</title>
        <authorList>
            <person name="Jeong J.-H."/>
            <person name="Song I."/>
            <person name="Kim S."/>
            <person name="Choi T."/>
            <person name="Kim D."/>
            <person name="Ryu S."/>
            <person name="Kim W."/>
        </authorList>
    </citation>
    <scope>NUCLEOTIDE SEQUENCE [LARGE SCALE GENOMIC DNA]</scope>
    <source>
        <tissue evidence="2">Muscle</tissue>
    </source>
</reference>
<name>A0A5B7HR25_PORTR</name>
<gene>
    <name evidence="2" type="ORF">E2C01_065952</name>
</gene>
<keyword evidence="3" id="KW-1185">Reference proteome</keyword>
<proteinExistence type="predicted"/>
<keyword evidence="1" id="KW-0472">Membrane</keyword>
<dbReference type="Proteomes" id="UP000324222">
    <property type="component" value="Unassembled WGS sequence"/>
</dbReference>
<keyword evidence="1" id="KW-1133">Transmembrane helix</keyword>
<keyword evidence="1" id="KW-0812">Transmembrane</keyword>
<accession>A0A5B7HR25</accession>
<sequence length="132" mass="15122">MHLVFPFFLFSHLSYFFLIFLTFHLLSSYLFSFFITILHLFPHPYLLFSSPFSLASSDLLQAAVYELGSKQVSFPLLASTPPILRSLSYSTVSHRSITVRTLLVLFLLPVPHKIRFVPLTALALLTFPRSIQ</sequence>
<dbReference type="EMBL" id="VSRR010033329">
    <property type="protein sequence ID" value="MPC71667.1"/>
    <property type="molecule type" value="Genomic_DNA"/>
</dbReference>
<comment type="caution">
    <text evidence="2">The sequence shown here is derived from an EMBL/GenBank/DDBJ whole genome shotgun (WGS) entry which is preliminary data.</text>
</comment>
<feature type="transmembrane region" description="Helical" evidence="1">
    <location>
        <begin position="15"/>
        <end position="41"/>
    </location>
</feature>